<dbReference type="EMBL" id="KB300094">
    <property type="protein sequence ID" value="ELU07233.1"/>
    <property type="molecule type" value="Genomic_DNA"/>
</dbReference>
<accession>R7UMA7</accession>
<evidence type="ECO:0000313" key="2">
    <source>
        <dbReference type="EMBL" id="ELU07233.1"/>
    </source>
</evidence>
<evidence type="ECO:0000256" key="1">
    <source>
        <dbReference type="SAM" id="SignalP"/>
    </source>
</evidence>
<reference evidence="4" key="1">
    <citation type="submission" date="2012-12" db="EMBL/GenBank/DDBJ databases">
        <authorList>
            <person name="Hellsten U."/>
            <person name="Grimwood J."/>
            <person name="Chapman J.A."/>
            <person name="Shapiro H."/>
            <person name="Aerts A."/>
            <person name="Otillar R.P."/>
            <person name="Terry A.Y."/>
            <person name="Boore J.L."/>
            <person name="Simakov O."/>
            <person name="Marletaz F."/>
            <person name="Cho S.-J."/>
            <person name="Edsinger-Gonzales E."/>
            <person name="Havlak P."/>
            <person name="Kuo D.-H."/>
            <person name="Larsson T."/>
            <person name="Lv J."/>
            <person name="Arendt D."/>
            <person name="Savage R."/>
            <person name="Osoegawa K."/>
            <person name="de Jong P."/>
            <person name="Lindberg D.R."/>
            <person name="Seaver E.C."/>
            <person name="Weisblat D.A."/>
            <person name="Putnam N.H."/>
            <person name="Grigoriev I.V."/>
            <person name="Rokhsar D.S."/>
        </authorList>
    </citation>
    <scope>NUCLEOTIDE SEQUENCE</scope>
    <source>
        <strain evidence="4">I ESC-2004</strain>
    </source>
</reference>
<sequence>MGVTPNCVLITFAVVSSSFQVNAQNTFDRKYVQMNAYNSKDACAICLKQVTDKTNWEMVEDMKIMAEEIRMLKMQMQELNSEESPARLVPVGHLVPWGTLDQQGQWVPVATLVQRAPVGKQDYKGSADISVHLAKLETLDHLVTLDQVDALAVLGQPGAQVRMEVMVQLDTLEGTGQRDQLGRRDQLGQLGTLDQQDEMEYRDELEQLEQLG</sequence>
<organism evidence="2">
    <name type="scientific">Capitella teleta</name>
    <name type="common">Polychaete worm</name>
    <dbReference type="NCBI Taxonomy" id="283909"/>
    <lineage>
        <taxon>Eukaryota</taxon>
        <taxon>Metazoa</taxon>
        <taxon>Spiralia</taxon>
        <taxon>Lophotrochozoa</taxon>
        <taxon>Annelida</taxon>
        <taxon>Polychaeta</taxon>
        <taxon>Sedentaria</taxon>
        <taxon>Scolecida</taxon>
        <taxon>Capitellidae</taxon>
        <taxon>Capitella</taxon>
    </lineage>
</organism>
<proteinExistence type="predicted"/>
<gene>
    <name evidence="2" type="ORF">CAPTEDRAFT_190157</name>
</gene>
<keyword evidence="4" id="KW-1185">Reference proteome</keyword>
<name>R7UMA7_CAPTE</name>
<protein>
    <submittedName>
        <fullName evidence="2 3">Uncharacterized protein</fullName>
    </submittedName>
</protein>
<evidence type="ECO:0000313" key="3">
    <source>
        <dbReference type="EnsemblMetazoa" id="CapteP190157"/>
    </source>
</evidence>
<dbReference type="EnsemblMetazoa" id="CapteT190157">
    <property type="protein sequence ID" value="CapteP190157"/>
    <property type="gene ID" value="CapteG190157"/>
</dbReference>
<reference evidence="2 4" key="2">
    <citation type="journal article" date="2013" name="Nature">
        <title>Insights into bilaterian evolution from three spiralian genomes.</title>
        <authorList>
            <person name="Simakov O."/>
            <person name="Marletaz F."/>
            <person name="Cho S.J."/>
            <person name="Edsinger-Gonzales E."/>
            <person name="Havlak P."/>
            <person name="Hellsten U."/>
            <person name="Kuo D.H."/>
            <person name="Larsson T."/>
            <person name="Lv J."/>
            <person name="Arendt D."/>
            <person name="Savage R."/>
            <person name="Osoegawa K."/>
            <person name="de Jong P."/>
            <person name="Grimwood J."/>
            <person name="Chapman J.A."/>
            <person name="Shapiro H."/>
            <person name="Aerts A."/>
            <person name="Otillar R.P."/>
            <person name="Terry A.Y."/>
            <person name="Boore J.L."/>
            <person name="Grigoriev I.V."/>
            <person name="Lindberg D.R."/>
            <person name="Seaver E.C."/>
            <person name="Weisblat D.A."/>
            <person name="Putnam N.H."/>
            <person name="Rokhsar D.S."/>
        </authorList>
    </citation>
    <scope>NUCLEOTIDE SEQUENCE</scope>
    <source>
        <strain evidence="2 4">I ESC-2004</strain>
    </source>
</reference>
<keyword evidence="1" id="KW-0732">Signal</keyword>
<feature type="signal peptide" evidence="1">
    <location>
        <begin position="1"/>
        <end position="23"/>
    </location>
</feature>
<dbReference type="HOGENOM" id="CLU_1300726_0_0_1"/>
<reference evidence="3" key="3">
    <citation type="submission" date="2015-06" db="UniProtKB">
        <authorList>
            <consortium name="EnsemblMetazoa"/>
        </authorList>
    </citation>
    <scope>IDENTIFICATION</scope>
</reference>
<feature type="chain" id="PRO_5008788201" evidence="1">
    <location>
        <begin position="24"/>
        <end position="212"/>
    </location>
</feature>
<evidence type="ECO:0000313" key="4">
    <source>
        <dbReference type="Proteomes" id="UP000014760"/>
    </source>
</evidence>
<dbReference type="AlphaFoldDB" id="R7UMA7"/>
<dbReference type="Proteomes" id="UP000014760">
    <property type="component" value="Unassembled WGS sequence"/>
</dbReference>
<dbReference type="EMBL" id="AMQN01001147">
    <property type="status" value="NOT_ANNOTATED_CDS"/>
    <property type="molecule type" value="Genomic_DNA"/>
</dbReference>